<dbReference type="InterPro" id="IPR002156">
    <property type="entry name" value="RNaseH_domain"/>
</dbReference>
<dbReference type="GO" id="GO:0003676">
    <property type="term" value="F:nucleic acid binding"/>
    <property type="evidence" value="ECO:0007669"/>
    <property type="project" value="InterPro"/>
</dbReference>
<comment type="caution">
    <text evidence="2">The sequence shown here is derived from an EMBL/GenBank/DDBJ whole genome shotgun (WGS) entry which is preliminary data.</text>
</comment>
<dbReference type="Gene3D" id="3.30.420.10">
    <property type="entry name" value="Ribonuclease H-like superfamily/Ribonuclease H"/>
    <property type="match status" value="1"/>
</dbReference>
<gene>
    <name evidence="2" type="ORF">RND71_039844</name>
</gene>
<proteinExistence type="predicted"/>
<dbReference type="InterPro" id="IPR053151">
    <property type="entry name" value="RNase_H-like"/>
</dbReference>
<dbReference type="PANTHER" id="PTHR47723:SF14">
    <property type="entry name" value="RNASE H TYPE-1 DOMAIN-CONTAINING PROTEIN"/>
    <property type="match status" value="1"/>
</dbReference>
<evidence type="ECO:0000259" key="1">
    <source>
        <dbReference type="Pfam" id="PF13456"/>
    </source>
</evidence>
<evidence type="ECO:0000313" key="2">
    <source>
        <dbReference type="EMBL" id="KAK4341343.1"/>
    </source>
</evidence>
<dbReference type="InterPro" id="IPR044730">
    <property type="entry name" value="RNase_H-like_dom_plant"/>
</dbReference>
<feature type="domain" description="RNase H type-1" evidence="1">
    <location>
        <begin position="96"/>
        <end position="196"/>
    </location>
</feature>
<reference evidence="2" key="1">
    <citation type="submission" date="2023-12" db="EMBL/GenBank/DDBJ databases">
        <title>Genome assembly of Anisodus tanguticus.</title>
        <authorList>
            <person name="Wang Y.-J."/>
        </authorList>
    </citation>
    <scope>NUCLEOTIDE SEQUENCE</scope>
    <source>
        <strain evidence="2">KB-2021</strain>
        <tissue evidence="2">Leaf</tissue>
    </source>
</reference>
<dbReference type="EMBL" id="JAVYJV010000022">
    <property type="protein sequence ID" value="KAK4341343.1"/>
    <property type="molecule type" value="Genomic_DNA"/>
</dbReference>
<protein>
    <recommendedName>
        <fullName evidence="1">RNase H type-1 domain-containing protein</fullName>
    </recommendedName>
</protein>
<dbReference type="InterPro" id="IPR012337">
    <property type="entry name" value="RNaseH-like_sf"/>
</dbReference>
<dbReference type="AlphaFoldDB" id="A0AAE1QY55"/>
<sequence>MLTHTVIPAFDIKRLQPIIFTTVDDDNLSGDAASLEIATTKNMETLVQIGNNLLQNPVSRVNLERCQYEPVHGEGTTEQSLIRFANFGTVEEGKWVRDKDGKFIMAFCIPLGRGNSNVLEAAAFLFDLNWCIQNGFNMVVGETDSLLLHNCIQDIWLSPWRIESIVSKIKFLMESNQVSTNHSFREANKVANKLASLSHTTGHTCIYTNYDTLPRQIKGLLNTDRWQLSSFRVRRRKHGAIIYDPP</sequence>
<dbReference type="PANTHER" id="PTHR47723">
    <property type="entry name" value="OS05G0353850 PROTEIN"/>
    <property type="match status" value="1"/>
</dbReference>
<dbReference type="Pfam" id="PF13456">
    <property type="entry name" value="RVT_3"/>
    <property type="match status" value="1"/>
</dbReference>
<dbReference type="CDD" id="cd06222">
    <property type="entry name" value="RNase_H_like"/>
    <property type="match status" value="1"/>
</dbReference>
<accession>A0AAE1QY55</accession>
<organism evidence="2 3">
    <name type="scientific">Anisodus tanguticus</name>
    <dbReference type="NCBI Taxonomy" id="243964"/>
    <lineage>
        <taxon>Eukaryota</taxon>
        <taxon>Viridiplantae</taxon>
        <taxon>Streptophyta</taxon>
        <taxon>Embryophyta</taxon>
        <taxon>Tracheophyta</taxon>
        <taxon>Spermatophyta</taxon>
        <taxon>Magnoliopsida</taxon>
        <taxon>eudicotyledons</taxon>
        <taxon>Gunneridae</taxon>
        <taxon>Pentapetalae</taxon>
        <taxon>asterids</taxon>
        <taxon>lamiids</taxon>
        <taxon>Solanales</taxon>
        <taxon>Solanaceae</taxon>
        <taxon>Solanoideae</taxon>
        <taxon>Hyoscyameae</taxon>
        <taxon>Anisodus</taxon>
    </lineage>
</organism>
<dbReference type="GO" id="GO:0004523">
    <property type="term" value="F:RNA-DNA hybrid ribonuclease activity"/>
    <property type="evidence" value="ECO:0007669"/>
    <property type="project" value="InterPro"/>
</dbReference>
<dbReference type="Proteomes" id="UP001291623">
    <property type="component" value="Unassembled WGS sequence"/>
</dbReference>
<dbReference type="InterPro" id="IPR036397">
    <property type="entry name" value="RNaseH_sf"/>
</dbReference>
<keyword evidence="3" id="KW-1185">Reference proteome</keyword>
<name>A0AAE1QY55_9SOLA</name>
<evidence type="ECO:0000313" key="3">
    <source>
        <dbReference type="Proteomes" id="UP001291623"/>
    </source>
</evidence>
<dbReference type="SUPFAM" id="SSF53098">
    <property type="entry name" value="Ribonuclease H-like"/>
    <property type="match status" value="1"/>
</dbReference>